<dbReference type="InterPro" id="IPR016187">
    <property type="entry name" value="CTDL_fold"/>
</dbReference>
<organism evidence="2 3">
    <name type="scientific">Marivirga lumbricoides</name>
    <dbReference type="NCBI Taxonomy" id="1046115"/>
    <lineage>
        <taxon>Bacteria</taxon>
        <taxon>Pseudomonadati</taxon>
        <taxon>Bacteroidota</taxon>
        <taxon>Cytophagia</taxon>
        <taxon>Cytophagales</taxon>
        <taxon>Marivirgaceae</taxon>
        <taxon>Marivirga</taxon>
    </lineage>
</organism>
<evidence type="ECO:0000313" key="3">
    <source>
        <dbReference type="Proteomes" id="UP000240608"/>
    </source>
</evidence>
<reference evidence="2 3" key="1">
    <citation type="submission" date="2018-03" db="EMBL/GenBank/DDBJ databases">
        <title>Cross-interface Injection: A General Nanoliter Liquid Handling Method Applied to Single Cells Genome Amplification Automated Nanoliter Liquid Handling Applied to Single Cell Multiple Displacement Amplification.</title>
        <authorList>
            <person name="Yun J."/>
            <person name="Xu P."/>
            <person name="Xu J."/>
            <person name="Dai X."/>
            <person name="Wang Y."/>
            <person name="Zheng X."/>
            <person name="Cao C."/>
            <person name="Yi Q."/>
            <person name="Zhu Y."/>
            <person name="Wang L."/>
            <person name="Dong Z."/>
            <person name="Huang Y."/>
            <person name="Huang L."/>
            <person name="Du W."/>
        </authorList>
    </citation>
    <scope>NUCLEOTIDE SEQUENCE [LARGE SCALE GENOMIC DNA]</scope>
    <source>
        <strain evidence="2 3">Z-D1-2</strain>
    </source>
</reference>
<name>A0A2T4DV66_9BACT</name>
<dbReference type="PANTHER" id="PTHR23150">
    <property type="entry name" value="SULFATASE MODIFYING FACTOR 1, 2"/>
    <property type="match status" value="1"/>
</dbReference>
<dbReference type="InterPro" id="IPR042095">
    <property type="entry name" value="SUMF_sf"/>
</dbReference>
<gene>
    <name evidence="2" type="ORF">C9994_01570</name>
</gene>
<dbReference type="AlphaFoldDB" id="A0A2T4DV66"/>
<dbReference type="Proteomes" id="UP000240608">
    <property type="component" value="Unassembled WGS sequence"/>
</dbReference>
<feature type="domain" description="Sulfatase-modifying factor enzyme-like" evidence="1">
    <location>
        <begin position="29"/>
        <end position="336"/>
    </location>
</feature>
<protein>
    <submittedName>
        <fullName evidence="2">Formylglycine-generating enzyme family protein</fullName>
    </submittedName>
</protein>
<accession>A0A2T4DV66</accession>
<evidence type="ECO:0000259" key="1">
    <source>
        <dbReference type="Pfam" id="PF03781"/>
    </source>
</evidence>
<comment type="caution">
    <text evidence="2">The sequence shown here is derived from an EMBL/GenBank/DDBJ whole genome shotgun (WGS) entry which is preliminary data.</text>
</comment>
<dbReference type="Gene3D" id="3.90.1580.10">
    <property type="entry name" value="paralog of FGE (formylglycine-generating enzyme)"/>
    <property type="match status" value="1"/>
</dbReference>
<evidence type="ECO:0000313" key="2">
    <source>
        <dbReference type="EMBL" id="PTB97725.1"/>
    </source>
</evidence>
<sequence length="340" mass="38544">MLLLLLNACSNNGETGNDGTTSNEIEVPEGMVFIPAGDFMMGAKTKQAYQDEYPRHQVKIKAFYMDATEVTNKEFQSFVEATGYVTIAEKDINWAELKEQLPAGTPKPADSVLKAGSLVFQPTEGAVNLNDYSQWWKWTIGASWRHPEGPESTIKDRMDHPVVHIAWEDAKAYAEWAGKRLPTEAEWEWAASGGNPDAKYPWGNQPVEEAIDKANFWQGNFPYNNFEMDGYYGTAPVKSYPANKFGLYDMAGNVWEWCVDKYNIDLYNQYAKEGLVENPKGASEYKDPREPFSPKHIIRGGSFLCNDDYCSGYRVSRRMSSSKDSGFNHTGFRCVRDKYR</sequence>
<proteinExistence type="predicted"/>
<dbReference type="InterPro" id="IPR051043">
    <property type="entry name" value="Sulfatase_Mod_Factor_Kinase"/>
</dbReference>
<dbReference type="Pfam" id="PF03781">
    <property type="entry name" value="FGE-sulfatase"/>
    <property type="match status" value="1"/>
</dbReference>
<dbReference type="InterPro" id="IPR005532">
    <property type="entry name" value="SUMF_dom"/>
</dbReference>
<dbReference type="GO" id="GO:0120147">
    <property type="term" value="F:formylglycine-generating oxidase activity"/>
    <property type="evidence" value="ECO:0007669"/>
    <property type="project" value="TreeGrafter"/>
</dbReference>
<dbReference type="EMBL" id="PYVU01000007">
    <property type="protein sequence ID" value="PTB97725.1"/>
    <property type="molecule type" value="Genomic_DNA"/>
</dbReference>
<dbReference type="PANTHER" id="PTHR23150:SF19">
    <property type="entry name" value="FORMYLGLYCINE-GENERATING ENZYME"/>
    <property type="match status" value="1"/>
</dbReference>
<dbReference type="SUPFAM" id="SSF56436">
    <property type="entry name" value="C-type lectin-like"/>
    <property type="match status" value="1"/>
</dbReference>